<feature type="domain" description="AtuA-like ferredoxin-fold" evidence="2">
    <location>
        <begin position="499"/>
        <end position="546"/>
    </location>
</feature>
<gene>
    <name evidence="3" type="ORF">B0A48_10910</name>
</gene>
<evidence type="ECO:0000313" key="4">
    <source>
        <dbReference type="Proteomes" id="UP000192596"/>
    </source>
</evidence>
<reference evidence="4" key="1">
    <citation type="submission" date="2017-03" db="EMBL/GenBank/DDBJ databases">
        <title>Genomes of endolithic fungi from Antarctica.</title>
        <authorList>
            <person name="Coleine C."/>
            <person name="Masonjones S."/>
            <person name="Stajich J.E."/>
        </authorList>
    </citation>
    <scope>NUCLEOTIDE SEQUENCE [LARGE SCALE GENOMIC DNA]</scope>
    <source>
        <strain evidence="4">CCFEE 5527</strain>
    </source>
</reference>
<dbReference type="Pfam" id="PF23544">
    <property type="entry name" value="AtuA_ferredoxin"/>
    <property type="match status" value="1"/>
</dbReference>
<dbReference type="OrthoDB" id="10265871at2759"/>
<name>A0A1V8SYZ4_9PEZI</name>
<keyword evidence="4" id="KW-1185">Reference proteome</keyword>
<evidence type="ECO:0000313" key="3">
    <source>
        <dbReference type="EMBL" id="OQO04299.1"/>
    </source>
</evidence>
<dbReference type="InterPro" id="IPR056362">
    <property type="entry name" value="AtuA-like_ferredoxin_dom"/>
</dbReference>
<proteinExistence type="predicted"/>
<accession>A0A1V8SYZ4</accession>
<evidence type="ECO:0000259" key="2">
    <source>
        <dbReference type="Pfam" id="PF23544"/>
    </source>
</evidence>
<dbReference type="Proteomes" id="UP000192596">
    <property type="component" value="Unassembled WGS sequence"/>
</dbReference>
<dbReference type="EMBL" id="NAJO01000022">
    <property type="protein sequence ID" value="OQO04299.1"/>
    <property type="molecule type" value="Genomic_DNA"/>
</dbReference>
<comment type="caution">
    <text evidence="3">The sequence shown here is derived from an EMBL/GenBank/DDBJ whole genome shotgun (WGS) entry which is preliminary data.</text>
</comment>
<feature type="domain" description="Acyclic terpene utilisation N-terminal" evidence="1">
    <location>
        <begin position="7"/>
        <end position="456"/>
    </location>
</feature>
<protein>
    <recommendedName>
        <fullName evidence="5">DUF1446-domain-containing protein</fullName>
    </recommendedName>
</protein>
<evidence type="ECO:0008006" key="5">
    <source>
        <dbReference type="Google" id="ProtNLM"/>
    </source>
</evidence>
<dbReference type="Pfam" id="PF07287">
    <property type="entry name" value="AtuA"/>
    <property type="match status" value="1"/>
</dbReference>
<evidence type="ECO:0000259" key="1">
    <source>
        <dbReference type="Pfam" id="PF07287"/>
    </source>
</evidence>
<sequence>MPSERNIRIGNVSGATGDAPHAMARMVREGNVDVITGDWLSEMNIAWNAIAKAENPDLGYEIGFYDQLGECIEEVAARKIKVVTNAGALNATTLSRKVEELCASRGLNLTIATVLGDDVSHLVVPGAPVGSVKQMSLTFRHLDHEEQILDNWDPELAPSCAAAYIGCWGIVEALKAGADIVICGRVTDASPVIGAAAWWYGWEADQFDILAGALIAGHLIECGPYACGANFSGFKSYLDQLVDLAFPIAEILADGTCYISKPETMNGTVNKFNITAQLLYELQGELYLNPDVVANLANIQIESTGQENRVYVRGVTGLPPPPTTKVMIAAPGGFQAETTYYLNGLDVHAKAKMMQQQLAHLFGGSNFSKFSSEVYGTEAIDPSSQQEGTTMLRVFVQARRKEDLAPAKFKTPIYSLRMQSYPGYHMNLDFRTMDPKPFMEIFPSLIPQSMIDHRVRLSSSDQTISIAPPVKTQVYPVQRPSYETTSPHDLSSFGETVRVPLGSIVHARSGDKANNSNVGFFVRNADEYSWLQSILTVEKMKKLLEKDYGGQRIERVEFPRIWAIHL</sequence>
<dbReference type="STRING" id="1507870.A0A1V8SYZ4"/>
<dbReference type="PANTHER" id="PTHR47585:SF2">
    <property type="entry name" value="DUF1446 DOMAIN PROTEIN (AFU_ORTHOLOGUE AFUA_6G11420)"/>
    <property type="match status" value="1"/>
</dbReference>
<dbReference type="InParanoid" id="A0A1V8SYZ4"/>
<dbReference type="InterPro" id="IPR010839">
    <property type="entry name" value="AtuA_N"/>
</dbReference>
<dbReference type="PANTHER" id="PTHR47585">
    <property type="match status" value="1"/>
</dbReference>
<dbReference type="AlphaFoldDB" id="A0A1V8SYZ4"/>
<organism evidence="3 4">
    <name type="scientific">Cryoendolithus antarcticus</name>
    <dbReference type="NCBI Taxonomy" id="1507870"/>
    <lineage>
        <taxon>Eukaryota</taxon>
        <taxon>Fungi</taxon>
        <taxon>Dikarya</taxon>
        <taxon>Ascomycota</taxon>
        <taxon>Pezizomycotina</taxon>
        <taxon>Dothideomycetes</taxon>
        <taxon>Dothideomycetidae</taxon>
        <taxon>Cladosporiales</taxon>
        <taxon>Cladosporiaceae</taxon>
        <taxon>Cryoendolithus</taxon>
    </lineage>
</organism>